<comment type="caution">
    <text evidence="1">The sequence shown here is derived from an EMBL/GenBank/DDBJ whole genome shotgun (WGS) entry which is preliminary data.</text>
</comment>
<evidence type="ECO:0000313" key="2">
    <source>
        <dbReference type="Proteomes" id="UP001223144"/>
    </source>
</evidence>
<dbReference type="EMBL" id="JARWBG010000010">
    <property type="protein sequence ID" value="MDH2389429.1"/>
    <property type="molecule type" value="Genomic_DNA"/>
</dbReference>
<protein>
    <submittedName>
        <fullName evidence="1">DUF6461 domain-containing protein</fullName>
    </submittedName>
</protein>
<dbReference type="InterPro" id="IPR045592">
    <property type="entry name" value="DUF6461"/>
</dbReference>
<sequence length="196" mass="21650">MTSEQTERGLDLFRHGDFPIYTLTFARNLAPAELLSRMGVDGATVAMRDPVDMSDDFGDDLYDDEEPVVRAGTTGAWAWAWEEGGVHGLDARILRGVSAGTEVVALHYNEKPMYAFAYAVEGDVVTTFDTLMAVSPEGSDPKRLAQHMRRAGLVAGEWAELYGVLALVEDAFGIRFTREQLNDEPRLSGRLRPLPE</sequence>
<name>A0ABT6HL15_9ACTN</name>
<dbReference type="Proteomes" id="UP001223144">
    <property type="component" value="Unassembled WGS sequence"/>
</dbReference>
<proteinExistence type="predicted"/>
<evidence type="ECO:0000313" key="1">
    <source>
        <dbReference type="EMBL" id="MDH2389429.1"/>
    </source>
</evidence>
<keyword evidence="2" id="KW-1185">Reference proteome</keyword>
<organism evidence="1 2">
    <name type="scientific">Streptomyces chengmaiensis</name>
    <dbReference type="NCBI Taxonomy" id="3040919"/>
    <lineage>
        <taxon>Bacteria</taxon>
        <taxon>Bacillati</taxon>
        <taxon>Actinomycetota</taxon>
        <taxon>Actinomycetes</taxon>
        <taxon>Kitasatosporales</taxon>
        <taxon>Streptomycetaceae</taxon>
        <taxon>Streptomyces</taxon>
    </lineage>
</organism>
<dbReference type="Pfam" id="PF20062">
    <property type="entry name" value="DUF6461"/>
    <property type="match status" value="1"/>
</dbReference>
<dbReference type="RefSeq" id="WP_279927776.1">
    <property type="nucleotide sequence ID" value="NZ_JARWBG010000010.1"/>
</dbReference>
<reference evidence="1 2" key="1">
    <citation type="submission" date="2023-04" db="EMBL/GenBank/DDBJ databases">
        <title>Streptomyces chengmaiensis sp. nov. isolated from the stem of mangrove plant in Hainan.</title>
        <authorList>
            <person name="Huang X."/>
            <person name="Zhou S."/>
            <person name="Chu X."/>
            <person name="Xie Y."/>
            <person name="Lin Y."/>
        </authorList>
    </citation>
    <scope>NUCLEOTIDE SEQUENCE [LARGE SCALE GENOMIC DNA]</scope>
    <source>
        <strain evidence="1 2">HNM0663</strain>
    </source>
</reference>
<accession>A0ABT6HL15</accession>
<gene>
    <name evidence="1" type="ORF">QCN29_11610</name>
</gene>